<feature type="domain" description="DUF4773" evidence="1">
    <location>
        <begin position="96"/>
        <end position="210"/>
    </location>
</feature>
<protein>
    <recommendedName>
        <fullName evidence="1">DUF4773 domain-containing protein</fullName>
    </recommendedName>
</protein>
<accession>A0A2C9M399</accession>
<dbReference type="EnsemblMetazoa" id="BGLB038036-RA">
    <property type="protein sequence ID" value="BGLB038036-PA"/>
    <property type="gene ID" value="BGLB038036"/>
</dbReference>
<evidence type="ECO:0000313" key="2">
    <source>
        <dbReference type="EnsemblMetazoa" id="BGLB038036-PA"/>
    </source>
</evidence>
<proteinExistence type="predicted"/>
<dbReference type="Pfam" id="PF15998">
    <property type="entry name" value="DUF4773"/>
    <property type="match status" value="1"/>
</dbReference>
<dbReference type="VEuPathDB" id="VectorBase:BGLB038036"/>
<dbReference type="KEGG" id="bgt:106071635"/>
<name>A0A2C9M399_BIOGL</name>
<sequence>MTSFLQRAALGFWFGLFFVNISPIQSTQLKLMLHSPGHFELDVDQQVQPIFPPLDEEITWEELQKTVGTYHHFFDGIWNESSKVSFQGPVGLKNLNCACKDLYCACCYQLSFEKLHISVSACVNISYIPDEFAINVAITLNRKNLISKKISVKTPEIICVEVPFIGRFAKLCLTFNNMHYTHTSLKGCAGLEAKVFGVTLKKFNLGCFEMP</sequence>
<dbReference type="InterPro" id="IPR031941">
    <property type="entry name" value="DUF4773"/>
</dbReference>
<dbReference type="Proteomes" id="UP000076420">
    <property type="component" value="Unassembled WGS sequence"/>
</dbReference>
<organism evidence="2 3">
    <name type="scientific">Biomphalaria glabrata</name>
    <name type="common">Bloodfluke planorb</name>
    <name type="synonym">Freshwater snail</name>
    <dbReference type="NCBI Taxonomy" id="6526"/>
    <lineage>
        <taxon>Eukaryota</taxon>
        <taxon>Metazoa</taxon>
        <taxon>Spiralia</taxon>
        <taxon>Lophotrochozoa</taxon>
        <taxon>Mollusca</taxon>
        <taxon>Gastropoda</taxon>
        <taxon>Heterobranchia</taxon>
        <taxon>Euthyneura</taxon>
        <taxon>Panpulmonata</taxon>
        <taxon>Hygrophila</taxon>
        <taxon>Lymnaeoidea</taxon>
        <taxon>Planorbidae</taxon>
        <taxon>Biomphalaria</taxon>
    </lineage>
</organism>
<evidence type="ECO:0000313" key="3">
    <source>
        <dbReference type="Proteomes" id="UP000076420"/>
    </source>
</evidence>
<evidence type="ECO:0000259" key="1">
    <source>
        <dbReference type="Pfam" id="PF15998"/>
    </source>
</evidence>
<dbReference type="PANTHER" id="PTHR36299">
    <property type="entry name" value="AGAP008005-PA"/>
    <property type="match status" value="1"/>
</dbReference>
<reference evidence="2" key="1">
    <citation type="submission" date="2020-05" db="UniProtKB">
        <authorList>
            <consortium name="EnsemblMetazoa"/>
        </authorList>
    </citation>
    <scope>IDENTIFICATION</scope>
    <source>
        <strain evidence="2">BB02</strain>
    </source>
</reference>
<dbReference type="AlphaFoldDB" id="A0A2C9M399"/>
<dbReference type="VEuPathDB" id="VectorBase:BGLAX_040156"/>
<gene>
    <name evidence="2" type="primary">106071635</name>
</gene>
<dbReference type="PANTHER" id="PTHR36299:SF4">
    <property type="entry name" value="GH07892P-RELATED"/>
    <property type="match status" value="1"/>
</dbReference>